<protein>
    <submittedName>
        <fullName evidence="6">Glycolate oxidase subunit GlcE</fullName>
    </submittedName>
</protein>
<keyword evidence="3" id="KW-0274">FAD</keyword>
<dbReference type="InterPro" id="IPR016166">
    <property type="entry name" value="FAD-bd_PCMH"/>
</dbReference>
<proteinExistence type="predicted"/>
<evidence type="ECO:0000256" key="2">
    <source>
        <dbReference type="ARBA" id="ARBA00022630"/>
    </source>
</evidence>
<dbReference type="InterPro" id="IPR016169">
    <property type="entry name" value="FAD-bd_PCMH_sub2"/>
</dbReference>
<evidence type="ECO:0000256" key="4">
    <source>
        <dbReference type="ARBA" id="ARBA00023002"/>
    </source>
</evidence>
<dbReference type="InterPro" id="IPR004113">
    <property type="entry name" value="FAD-bd_oxidored_4_C"/>
</dbReference>
<dbReference type="NCBIfam" id="NF008439">
    <property type="entry name" value="PRK11282.1"/>
    <property type="match status" value="1"/>
</dbReference>
<dbReference type="RefSeq" id="WP_200343924.1">
    <property type="nucleotide sequence ID" value="NZ_NRSJ01000001.1"/>
</dbReference>
<keyword evidence="2" id="KW-0285">Flavoprotein</keyword>
<feature type="domain" description="FAD-binding PCMH-type" evidence="5">
    <location>
        <begin position="1"/>
        <end position="176"/>
    </location>
</feature>
<dbReference type="InterPro" id="IPR016164">
    <property type="entry name" value="FAD-linked_Oxase-like_C"/>
</dbReference>
<dbReference type="Pfam" id="PF02913">
    <property type="entry name" value="FAD-oxidase_C"/>
    <property type="match status" value="1"/>
</dbReference>
<dbReference type="InterPro" id="IPR006094">
    <property type="entry name" value="Oxid_FAD_bind_N"/>
</dbReference>
<dbReference type="PANTHER" id="PTHR11748">
    <property type="entry name" value="D-LACTATE DEHYDROGENASE"/>
    <property type="match status" value="1"/>
</dbReference>
<evidence type="ECO:0000313" key="7">
    <source>
        <dbReference type="Proteomes" id="UP001296776"/>
    </source>
</evidence>
<evidence type="ECO:0000256" key="3">
    <source>
        <dbReference type="ARBA" id="ARBA00022827"/>
    </source>
</evidence>
<dbReference type="AlphaFoldDB" id="A0AAJ0X910"/>
<sequence>MTETAETDAEQAIVEQVTTAWSAERLVAIQGGGTKAFYGNRVAAETVLDCSVHQGVVAYEPTELAITVRAGTPLAAVEALLAEHGQQFPFEPPHFGAAATIGGMVAAGLSGPRRPYAASVRDAVLGVRVLNGKGEVLEFGGRVMKNVAGYDLSRLMAGSLGVLGVLLEVSLKVMPVPPGRITLVQEQDQAGALELMQRWAGQALPISGTAWLEGRLHVRLAGSDEALTQTQRIIGGAPMAVAEADAFWLALREQELDCFAVDSLTGDGFAGDGFAGDGLAGERSLWRLSVRSATAAKAIPAPDLIEWGGALRWLRSERSAAEVREMARTAGGHATLFRAGSGRSAPRDGVFTPLNPVAARLHQHLKRAFDPAGIFNPGRLYPGMGRTAG</sequence>
<dbReference type="GO" id="GO:0071949">
    <property type="term" value="F:FAD binding"/>
    <property type="evidence" value="ECO:0007669"/>
    <property type="project" value="InterPro"/>
</dbReference>
<keyword evidence="7" id="KW-1185">Reference proteome</keyword>
<dbReference type="EMBL" id="NRSJ01000001">
    <property type="protein sequence ID" value="MBK1703192.1"/>
    <property type="molecule type" value="Genomic_DNA"/>
</dbReference>
<name>A0AAJ0X910_9GAMM</name>
<dbReference type="InterPro" id="IPR036318">
    <property type="entry name" value="FAD-bd_PCMH-like_sf"/>
</dbReference>
<dbReference type="SUPFAM" id="SSF56176">
    <property type="entry name" value="FAD-binding/transporter-associated domain-like"/>
    <property type="match status" value="1"/>
</dbReference>
<reference evidence="6" key="1">
    <citation type="submission" date="2017-08" db="EMBL/GenBank/DDBJ databases">
        <authorList>
            <person name="Imhoff J.F."/>
            <person name="Rahn T."/>
            <person name="Kuenzel S."/>
            <person name="Neulinger S.C."/>
        </authorList>
    </citation>
    <scope>NUCLEOTIDE SEQUENCE</scope>
    <source>
        <strain evidence="6">DSM 11080</strain>
    </source>
</reference>
<comment type="cofactor">
    <cofactor evidence="1">
        <name>FAD</name>
        <dbReference type="ChEBI" id="CHEBI:57692"/>
    </cofactor>
</comment>
<dbReference type="Pfam" id="PF01565">
    <property type="entry name" value="FAD_binding_4"/>
    <property type="match status" value="1"/>
</dbReference>
<dbReference type="Gene3D" id="1.10.45.10">
    <property type="entry name" value="Vanillyl-alcohol Oxidase, Chain A, domain 4"/>
    <property type="match status" value="1"/>
</dbReference>
<evidence type="ECO:0000256" key="1">
    <source>
        <dbReference type="ARBA" id="ARBA00001974"/>
    </source>
</evidence>
<organism evidence="6 7">
    <name type="scientific">Halochromatium glycolicum</name>
    <dbReference type="NCBI Taxonomy" id="85075"/>
    <lineage>
        <taxon>Bacteria</taxon>
        <taxon>Pseudomonadati</taxon>
        <taxon>Pseudomonadota</taxon>
        <taxon>Gammaproteobacteria</taxon>
        <taxon>Chromatiales</taxon>
        <taxon>Chromatiaceae</taxon>
        <taxon>Halochromatium</taxon>
    </lineage>
</organism>
<evidence type="ECO:0000259" key="5">
    <source>
        <dbReference type="PROSITE" id="PS51387"/>
    </source>
</evidence>
<dbReference type="PROSITE" id="PS51387">
    <property type="entry name" value="FAD_PCMH"/>
    <property type="match status" value="1"/>
</dbReference>
<gene>
    <name evidence="6" type="ORF">CKO40_01150</name>
</gene>
<dbReference type="Proteomes" id="UP001296776">
    <property type="component" value="Unassembled WGS sequence"/>
</dbReference>
<evidence type="ECO:0000313" key="6">
    <source>
        <dbReference type="EMBL" id="MBK1703192.1"/>
    </source>
</evidence>
<dbReference type="SUPFAM" id="SSF55103">
    <property type="entry name" value="FAD-linked oxidases, C-terminal domain"/>
    <property type="match status" value="1"/>
</dbReference>
<comment type="caution">
    <text evidence="6">The sequence shown here is derived from an EMBL/GenBank/DDBJ whole genome shotgun (WGS) entry which is preliminary data.</text>
</comment>
<dbReference type="PANTHER" id="PTHR11748:SF103">
    <property type="entry name" value="GLYCOLATE OXIDASE SUBUNIT GLCE"/>
    <property type="match status" value="1"/>
</dbReference>
<dbReference type="Gene3D" id="3.30.465.10">
    <property type="match status" value="1"/>
</dbReference>
<reference evidence="6" key="2">
    <citation type="journal article" date="2020" name="Microorganisms">
        <title>Osmotic Adaptation and Compatible Solute Biosynthesis of Phototrophic Bacteria as Revealed from Genome Analyses.</title>
        <authorList>
            <person name="Imhoff J.F."/>
            <person name="Rahn T."/>
            <person name="Kunzel S."/>
            <person name="Keller A."/>
            <person name="Neulinger S.C."/>
        </authorList>
    </citation>
    <scope>NUCLEOTIDE SEQUENCE</scope>
    <source>
        <strain evidence="6">DSM 11080</strain>
    </source>
</reference>
<keyword evidence="4" id="KW-0560">Oxidoreductase</keyword>
<accession>A0AAJ0X910</accession>
<dbReference type="InterPro" id="IPR016171">
    <property type="entry name" value="Vanillyl_alc_oxidase_C-sub2"/>
</dbReference>
<dbReference type="GO" id="GO:0016491">
    <property type="term" value="F:oxidoreductase activity"/>
    <property type="evidence" value="ECO:0007669"/>
    <property type="project" value="UniProtKB-KW"/>
</dbReference>